<dbReference type="RefSeq" id="WP_136930444.1">
    <property type="nucleotide sequence ID" value="NZ_SSMQ01000018.1"/>
</dbReference>
<dbReference type="Pfam" id="PF13432">
    <property type="entry name" value="TPR_16"/>
    <property type="match status" value="2"/>
</dbReference>
<feature type="repeat" description="TPR" evidence="3">
    <location>
        <begin position="123"/>
        <end position="156"/>
    </location>
</feature>
<protein>
    <submittedName>
        <fullName evidence="5">Tetratricopeptide repeat protein</fullName>
    </submittedName>
</protein>
<dbReference type="Proteomes" id="UP000309215">
    <property type="component" value="Unassembled WGS sequence"/>
</dbReference>
<dbReference type="PANTHER" id="PTHR45586:SF1">
    <property type="entry name" value="LIPOPOLYSACCHARIDE ASSEMBLY PROTEIN B"/>
    <property type="match status" value="1"/>
</dbReference>
<comment type="caution">
    <text evidence="5">The sequence shown here is derived from an EMBL/GenBank/DDBJ whole genome shotgun (WGS) entry which is preliminary data.</text>
</comment>
<dbReference type="PROSITE" id="PS50005">
    <property type="entry name" value="TPR"/>
    <property type="match status" value="2"/>
</dbReference>
<evidence type="ECO:0000313" key="5">
    <source>
        <dbReference type="EMBL" id="TKD06593.1"/>
    </source>
</evidence>
<feature type="compositionally biased region" description="Pro residues" evidence="4">
    <location>
        <begin position="511"/>
        <end position="521"/>
    </location>
</feature>
<feature type="region of interest" description="Disordered" evidence="4">
    <location>
        <begin position="495"/>
        <end position="527"/>
    </location>
</feature>
<accession>A0A4U1JCM0</accession>
<evidence type="ECO:0000313" key="6">
    <source>
        <dbReference type="Proteomes" id="UP000309215"/>
    </source>
</evidence>
<evidence type="ECO:0000256" key="2">
    <source>
        <dbReference type="ARBA" id="ARBA00022803"/>
    </source>
</evidence>
<evidence type="ECO:0000256" key="3">
    <source>
        <dbReference type="PROSITE-ProRule" id="PRU00339"/>
    </source>
</evidence>
<gene>
    <name evidence="5" type="ORF">E8A74_18980</name>
</gene>
<dbReference type="PANTHER" id="PTHR45586">
    <property type="entry name" value="TPR REPEAT-CONTAINING PROTEIN PA4667"/>
    <property type="match status" value="1"/>
</dbReference>
<dbReference type="SUPFAM" id="SSF48452">
    <property type="entry name" value="TPR-like"/>
    <property type="match status" value="2"/>
</dbReference>
<evidence type="ECO:0000256" key="1">
    <source>
        <dbReference type="ARBA" id="ARBA00022737"/>
    </source>
</evidence>
<dbReference type="OrthoDB" id="5482461at2"/>
<feature type="repeat" description="TPR" evidence="3">
    <location>
        <begin position="726"/>
        <end position="759"/>
    </location>
</feature>
<organism evidence="5 6">
    <name type="scientific">Polyangium fumosum</name>
    <dbReference type="NCBI Taxonomy" id="889272"/>
    <lineage>
        <taxon>Bacteria</taxon>
        <taxon>Pseudomonadati</taxon>
        <taxon>Myxococcota</taxon>
        <taxon>Polyangia</taxon>
        <taxon>Polyangiales</taxon>
        <taxon>Polyangiaceae</taxon>
        <taxon>Polyangium</taxon>
    </lineage>
</organism>
<keyword evidence="6" id="KW-1185">Reference proteome</keyword>
<dbReference type="InterPro" id="IPR019734">
    <property type="entry name" value="TPR_rpt"/>
</dbReference>
<dbReference type="EMBL" id="SSMQ01000018">
    <property type="protein sequence ID" value="TKD06593.1"/>
    <property type="molecule type" value="Genomic_DNA"/>
</dbReference>
<dbReference type="Gene3D" id="1.25.40.10">
    <property type="entry name" value="Tetratricopeptide repeat domain"/>
    <property type="match status" value="5"/>
</dbReference>
<sequence length="809" mass="90477">MAVDRDKVLRAAQKFVEGKRWDKAIAEFQRLIAEDPKDVRVLLKIGDCHLKIEQYAEAIETYEVVARLYIEQKPPEPLKAIRVYRQILEIIDKRAPKLLERFGWVLPRLAELYTQLGLTSDAAATYDDIANRLHKANKDREAIEPLKKVVDLDPQNPVPRLRLAEAYSRIKDTPAAIGQLGQAAEVLVKIGRRDDAMKVLDRLLAIKPDGKYAKVAARMYLERAQQTDAMTALAKLQISFKENPKDLETLGLLAKAFDKLGQGPKATEVLKEAARLAKEAKKNDEFNELVDALLARAPNDDAVRQLAAQRPAPPRKQVEDDSVIVVGDDYVDVDDLPPDSEPPIPLQPSHHDDEALRARQYMQRAEAYRSQYDYPSAIAILLDAVAMVPTSHELRSRLVDVLKEAGDEEGAIRQMLIFAQRLSVEGDVKRAAELLDEILLMDASQPEAIQMLRALGYQVDAPQPQQVYPQQQAYPYAQPQGQLGALDDPFAGVPAQQHQAYAQQPQYPAQPYAPPQHPPAPTRSQTGHTLDEDVLEQIDFYANQGMLDDARAMLDEQLALLPNHPLLLYKRAELEQMGRPSYVPDLPGGGSGIITKKSEYPADNDFKEIQDMINDLEFAPEAAAAPPEFPGVNVEKIFDEFKQGVQAQISDADSATHYDLGVAYREMGMYMDAIHEFEVAARDPSRECVCRSVIGMIHLQLGNVDAAIDAFLRGLEARQKTREQELALAYELADAYEARKNPEQALYYFKRVGQIDPNYREPRGGVQDRIRRLEPNPVPAKQAKAAGAELLGDDFDLAFDDLVSKGKLS</sequence>
<dbReference type="SMART" id="SM00028">
    <property type="entry name" value="TPR"/>
    <property type="match status" value="10"/>
</dbReference>
<feature type="compositionally biased region" description="Low complexity" evidence="4">
    <location>
        <begin position="495"/>
        <end position="510"/>
    </location>
</feature>
<evidence type="ECO:0000256" key="4">
    <source>
        <dbReference type="SAM" id="MobiDB-lite"/>
    </source>
</evidence>
<dbReference type="InterPro" id="IPR051012">
    <property type="entry name" value="CellSynth/LPSAsmb/PSIAsmb"/>
</dbReference>
<dbReference type="InterPro" id="IPR011990">
    <property type="entry name" value="TPR-like_helical_dom_sf"/>
</dbReference>
<proteinExistence type="predicted"/>
<keyword evidence="2 3" id="KW-0802">TPR repeat</keyword>
<reference evidence="5 6" key="1">
    <citation type="submission" date="2019-04" db="EMBL/GenBank/DDBJ databases">
        <authorList>
            <person name="Li Y."/>
            <person name="Wang J."/>
        </authorList>
    </citation>
    <scope>NUCLEOTIDE SEQUENCE [LARGE SCALE GENOMIC DNA]</scope>
    <source>
        <strain evidence="5 6">DSM 14668</strain>
    </source>
</reference>
<name>A0A4U1JCM0_9BACT</name>
<keyword evidence="1" id="KW-0677">Repeat</keyword>
<dbReference type="AlphaFoldDB" id="A0A4U1JCM0"/>